<name>A0A0F9UWN5_9ZZZZ</name>
<sequence>MRMWLALAFVGLFAACANDTGIDNSPAEVAAAAYVAPGPKSISLITVVNNRSGSGGHSALIVNGSQQVIFDPAGSFRDPRVIERGDVLYGMSPKWIAAYKSAHARSTYHIVTQQIPVTEAQAEQALNLVMANGQVSGAFCSNATSSLLSKVSGFEMIKSTFFPVALQQQFATLPGVTTTKYYEDDEGGISDGVRAATLTQ</sequence>
<comment type="caution">
    <text evidence="1">The sequence shown here is derived from an EMBL/GenBank/DDBJ whole genome shotgun (WGS) entry which is preliminary data.</text>
</comment>
<accession>A0A0F9UWN5</accession>
<dbReference type="EMBL" id="LAZR01000779">
    <property type="protein sequence ID" value="KKN58048.1"/>
    <property type="molecule type" value="Genomic_DNA"/>
</dbReference>
<evidence type="ECO:0008006" key="2">
    <source>
        <dbReference type="Google" id="ProtNLM"/>
    </source>
</evidence>
<protein>
    <recommendedName>
        <fullName evidence="2">Lipoprotein</fullName>
    </recommendedName>
</protein>
<dbReference type="AlphaFoldDB" id="A0A0F9UWN5"/>
<gene>
    <name evidence="1" type="ORF">LCGC14_0556170</name>
</gene>
<evidence type="ECO:0000313" key="1">
    <source>
        <dbReference type="EMBL" id="KKN58048.1"/>
    </source>
</evidence>
<organism evidence="1">
    <name type="scientific">marine sediment metagenome</name>
    <dbReference type="NCBI Taxonomy" id="412755"/>
    <lineage>
        <taxon>unclassified sequences</taxon>
        <taxon>metagenomes</taxon>
        <taxon>ecological metagenomes</taxon>
    </lineage>
</organism>
<proteinExistence type="predicted"/>
<dbReference type="PROSITE" id="PS51257">
    <property type="entry name" value="PROKAR_LIPOPROTEIN"/>
    <property type="match status" value="1"/>
</dbReference>
<reference evidence="1" key="1">
    <citation type="journal article" date="2015" name="Nature">
        <title>Complex archaea that bridge the gap between prokaryotes and eukaryotes.</title>
        <authorList>
            <person name="Spang A."/>
            <person name="Saw J.H."/>
            <person name="Jorgensen S.L."/>
            <person name="Zaremba-Niedzwiedzka K."/>
            <person name="Martijn J."/>
            <person name="Lind A.E."/>
            <person name="van Eijk R."/>
            <person name="Schleper C."/>
            <person name="Guy L."/>
            <person name="Ettema T.J."/>
        </authorList>
    </citation>
    <scope>NUCLEOTIDE SEQUENCE</scope>
</reference>